<dbReference type="InterPro" id="IPR029149">
    <property type="entry name" value="Creatin/AminoP/Spt16_N"/>
</dbReference>
<dbReference type="Proteomes" id="UP001523566">
    <property type="component" value="Unassembled WGS sequence"/>
</dbReference>
<sequence>MNEPKLLSHMKENHLDAFYISKKENVRFISGYTGDDSALLITSNEYFFITDSRYTEQAQLECPEYTIKNWRTPGRTKADMVGDLAREHKLTSVAFESDVLSYNDFQLFDEKVDANLKPYSGVIETFRQIKTPEEIQYMRAACEISCRALEQLMPMIKPGITEKELAANLSLFMVEEGADTMPYGNILISGKKTSLLHGIPSEKSIEYGDFVLIDFGCQVHGYMSDMTRTFVVGKATDKQKEVYEIEKRMLEESTAIHKAGVTGKDIYIASLGPLKDTPYMGYQYNNIGHGIGLFVHEGPFSSEQDLTPFPVGNVRTIEPGIYIPNWGGVRIEDQLLITEDGYENMVRFTHDLIEL</sequence>
<dbReference type="EMBL" id="JAMZFW010000026">
    <property type="protein sequence ID" value="MCP1103429.1"/>
    <property type="molecule type" value="Genomic_DNA"/>
</dbReference>
<dbReference type="SUPFAM" id="SSF55920">
    <property type="entry name" value="Creatinase/aminopeptidase"/>
    <property type="match status" value="1"/>
</dbReference>
<proteinExistence type="predicted"/>
<evidence type="ECO:0000313" key="3">
    <source>
        <dbReference type="EMBL" id="MCP1103429.1"/>
    </source>
</evidence>
<organism evidence="3 4">
    <name type="scientific">Aequitasia blattaphilus</name>
    <dbReference type="NCBI Taxonomy" id="2949332"/>
    <lineage>
        <taxon>Bacteria</taxon>
        <taxon>Bacillati</taxon>
        <taxon>Bacillota</taxon>
        <taxon>Clostridia</taxon>
        <taxon>Lachnospirales</taxon>
        <taxon>Lachnospiraceae</taxon>
        <taxon>Aequitasia</taxon>
    </lineage>
</organism>
<dbReference type="Gene3D" id="3.40.350.10">
    <property type="entry name" value="Creatinase/prolidase N-terminal domain"/>
    <property type="match status" value="1"/>
</dbReference>
<dbReference type="InterPro" id="IPR000994">
    <property type="entry name" value="Pept_M24"/>
</dbReference>
<dbReference type="InterPro" id="IPR036005">
    <property type="entry name" value="Creatinase/aminopeptidase-like"/>
</dbReference>
<name>A0ABT1EC54_9FIRM</name>
<feature type="domain" description="Peptidase M24" evidence="1">
    <location>
        <begin position="137"/>
        <end position="339"/>
    </location>
</feature>
<evidence type="ECO:0000259" key="1">
    <source>
        <dbReference type="Pfam" id="PF00557"/>
    </source>
</evidence>
<dbReference type="SUPFAM" id="SSF53092">
    <property type="entry name" value="Creatinase/prolidase N-terminal domain"/>
    <property type="match status" value="1"/>
</dbReference>
<dbReference type="RefSeq" id="WP_262067202.1">
    <property type="nucleotide sequence ID" value="NZ_JAMXOD010000026.1"/>
</dbReference>
<dbReference type="InterPro" id="IPR050659">
    <property type="entry name" value="Peptidase_M24B"/>
</dbReference>
<dbReference type="Gene3D" id="3.90.230.10">
    <property type="entry name" value="Creatinase/methionine aminopeptidase superfamily"/>
    <property type="match status" value="1"/>
</dbReference>
<feature type="domain" description="Creatinase N-terminal" evidence="2">
    <location>
        <begin position="5"/>
        <end position="129"/>
    </location>
</feature>
<dbReference type="InterPro" id="IPR000587">
    <property type="entry name" value="Creatinase_N"/>
</dbReference>
<reference evidence="3 4" key="1">
    <citation type="journal article" date="2022" name="Genome Biol. Evol.">
        <title>Host diet, physiology and behaviors set the stage for Lachnospiraceae cladogenesis.</title>
        <authorList>
            <person name="Vera-Ponce De Leon A."/>
            <person name="Schneider M."/>
            <person name="Jahnes B.C."/>
            <person name="Sadowski V."/>
            <person name="Camuy-Velez L.A."/>
            <person name="Duan J."/>
            <person name="Sabree Z.L."/>
        </authorList>
    </citation>
    <scope>NUCLEOTIDE SEQUENCE [LARGE SCALE GENOMIC DNA]</scope>
    <source>
        <strain evidence="3 4">PAL113</strain>
    </source>
</reference>
<gene>
    <name evidence="3" type="ORF">NK125_13560</name>
</gene>
<dbReference type="PANTHER" id="PTHR46112">
    <property type="entry name" value="AMINOPEPTIDASE"/>
    <property type="match status" value="1"/>
</dbReference>
<dbReference type="Pfam" id="PF00557">
    <property type="entry name" value="Peptidase_M24"/>
    <property type="match status" value="1"/>
</dbReference>
<dbReference type="Pfam" id="PF01321">
    <property type="entry name" value="Creatinase_N"/>
    <property type="match status" value="1"/>
</dbReference>
<comment type="caution">
    <text evidence="3">The sequence shown here is derived from an EMBL/GenBank/DDBJ whole genome shotgun (WGS) entry which is preliminary data.</text>
</comment>
<evidence type="ECO:0000259" key="2">
    <source>
        <dbReference type="Pfam" id="PF01321"/>
    </source>
</evidence>
<dbReference type="PANTHER" id="PTHR46112:SF3">
    <property type="entry name" value="AMINOPEPTIDASE YPDF"/>
    <property type="match status" value="1"/>
</dbReference>
<accession>A0ABT1EC54</accession>
<keyword evidence="4" id="KW-1185">Reference proteome</keyword>
<evidence type="ECO:0000313" key="4">
    <source>
        <dbReference type="Proteomes" id="UP001523566"/>
    </source>
</evidence>
<protein>
    <submittedName>
        <fullName evidence="3">Xaa-Pro peptidase family protein</fullName>
    </submittedName>
</protein>